<sequence>MALIWWYLEAIFITILIHLTAAKVVVHQKCLENVRACGSTDYRSYLGCVRNRQKRTADCEEDCDQCQCNSCSYNQCQTSCQPCCSSCCPNYIPCTTHHCCHRTCHAQCDSSDCRLHCRRNCMKQVQEEHMLHFNSTLQSGVANNVTTVIHLNNIVNSTNVIDVPITLQSKNIQNVSLYEMDQQETQVGVKESPGTGISVPVHEGHKIVSGSGTDNAGAAINNQGQKCCIVVGPKQCSSSYPGYPPKCFHLRSKQCGEFCIANIIHREEHQVCESLYPGAPNHCRQQIVYIPQPQPRCMYQDDWPYVRCGLRRSPSCAGCYSHYVNKDAKDYLSCPLQCFDEFPPNGPFFRQGPIYQPQYGFGTYNRDPYDPMMGGLLFGNQAPGIFYHPLTSSTPVSDSPTMNSSVIHAETNPGLPTQLSLMPSDTYSLNFRKRRRDFSENSLKINAEKALKS</sequence>
<keyword evidence="1" id="KW-1133">Transmembrane helix</keyword>
<organism evidence="2 3">
    <name type="scientific">Callosobruchus maculatus</name>
    <name type="common">Southern cowpea weevil</name>
    <name type="synonym">Pulse bruchid</name>
    <dbReference type="NCBI Taxonomy" id="64391"/>
    <lineage>
        <taxon>Eukaryota</taxon>
        <taxon>Metazoa</taxon>
        <taxon>Ecdysozoa</taxon>
        <taxon>Arthropoda</taxon>
        <taxon>Hexapoda</taxon>
        <taxon>Insecta</taxon>
        <taxon>Pterygota</taxon>
        <taxon>Neoptera</taxon>
        <taxon>Endopterygota</taxon>
        <taxon>Coleoptera</taxon>
        <taxon>Polyphaga</taxon>
        <taxon>Cucujiformia</taxon>
        <taxon>Chrysomeloidea</taxon>
        <taxon>Chrysomelidae</taxon>
        <taxon>Bruchinae</taxon>
        <taxon>Bruchini</taxon>
        <taxon>Callosobruchus</taxon>
    </lineage>
</organism>
<evidence type="ECO:0000313" key="2">
    <source>
        <dbReference type="EMBL" id="VEN37002.1"/>
    </source>
</evidence>
<dbReference type="AlphaFoldDB" id="A0A653BN62"/>
<dbReference type="OrthoDB" id="7694007at2759"/>
<protein>
    <submittedName>
        <fullName evidence="2">Uncharacterized protein</fullName>
    </submittedName>
</protein>
<evidence type="ECO:0000256" key="1">
    <source>
        <dbReference type="SAM" id="Phobius"/>
    </source>
</evidence>
<accession>A0A653BN62</accession>
<proteinExistence type="predicted"/>
<name>A0A653BN62_CALMS</name>
<dbReference type="EMBL" id="CAACVG010002866">
    <property type="protein sequence ID" value="VEN37002.1"/>
    <property type="molecule type" value="Genomic_DNA"/>
</dbReference>
<reference evidence="2 3" key="1">
    <citation type="submission" date="2019-01" db="EMBL/GenBank/DDBJ databases">
        <authorList>
            <person name="Sayadi A."/>
        </authorList>
    </citation>
    <scope>NUCLEOTIDE SEQUENCE [LARGE SCALE GENOMIC DNA]</scope>
</reference>
<keyword evidence="1" id="KW-0812">Transmembrane</keyword>
<keyword evidence="3" id="KW-1185">Reference proteome</keyword>
<dbReference type="Proteomes" id="UP000410492">
    <property type="component" value="Unassembled WGS sequence"/>
</dbReference>
<evidence type="ECO:0000313" key="3">
    <source>
        <dbReference type="Proteomes" id="UP000410492"/>
    </source>
</evidence>
<keyword evidence="1" id="KW-0472">Membrane</keyword>
<feature type="transmembrane region" description="Helical" evidence="1">
    <location>
        <begin position="6"/>
        <end position="26"/>
    </location>
</feature>
<gene>
    <name evidence="2" type="ORF">CALMAC_LOCUS2390</name>
</gene>